<dbReference type="EMBL" id="JACHEM010000012">
    <property type="protein sequence ID" value="MBB6438159.1"/>
    <property type="molecule type" value="Genomic_DNA"/>
</dbReference>
<evidence type="ECO:0000313" key="1">
    <source>
        <dbReference type="EMBL" id="MBB6438159.1"/>
    </source>
</evidence>
<comment type="caution">
    <text evidence="1">The sequence shown here is derived from an EMBL/GenBank/DDBJ whole genome shotgun (WGS) entry which is preliminary data.</text>
</comment>
<evidence type="ECO:0000313" key="2">
    <source>
        <dbReference type="Proteomes" id="UP000540423"/>
    </source>
</evidence>
<reference evidence="1 2" key="1">
    <citation type="submission" date="2020-08" db="EMBL/GenBank/DDBJ databases">
        <title>Genomic Encyclopedia of Type Strains, Phase IV (KMG-IV): sequencing the most valuable type-strain genomes for metagenomic binning, comparative biology and taxonomic classification.</title>
        <authorList>
            <person name="Goeker M."/>
        </authorList>
    </citation>
    <scope>NUCLEOTIDE SEQUENCE [LARGE SCALE GENOMIC DNA]</scope>
    <source>
        <strain evidence="1 2">DSM 40141</strain>
    </source>
</reference>
<gene>
    <name evidence="1" type="ORF">HNQ79_004663</name>
</gene>
<dbReference type="AlphaFoldDB" id="A0A7X0HI83"/>
<accession>A0A7X0HI83</accession>
<keyword evidence="2" id="KW-1185">Reference proteome</keyword>
<sequence length="67" mass="7104">MRRVPHRARNDAMRERAAAAYGFNATTSPGPLSPLGRSFLSPRPACRALLSDPSAVRLSGTRGAPAD</sequence>
<dbReference type="RefSeq" id="WP_185034048.1">
    <property type="nucleotide sequence ID" value="NZ_BNBN01000003.1"/>
</dbReference>
<dbReference type="Proteomes" id="UP000540423">
    <property type="component" value="Unassembled WGS sequence"/>
</dbReference>
<proteinExistence type="predicted"/>
<name>A0A7X0HI83_9ACTN</name>
<organism evidence="1 2">
    <name type="scientific">Streptomyces candidus</name>
    <dbReference type="NCBI Taxonomy" id="67283"/>
    <lineage>
        <taxon>Bacteria</taxon>
        <taxon>Bacillati</taxon>
        <taxon>Actinomycetota</taxon>
        <taxon>Actinomycetes</taxon>
        <taxon>Kitasatosporales</taxon>
        <taxon>Streptomycetaceae</taxon>
        <taxon>Streptomyces</taxon>
    </lineage>
</organism>
<protein>
    <submittedName>
        <fullName evidence="1">Uncharacterized protein</fullName>
    </submittedName>
</protein>